<evidence type="ECO:0000313" key="1">
    <source>
        <dbReference type="EMBL" id="PZV34930.1"/>
    </source>
</evidence>
<dbReference type="InterPro" id="IPR000033">
    <property type="entry name" value="LDLR_classB_rpt"/>
</dbReference>
<dbReference type="InterPro" id="IPR050778">
    <property type="entry name" value="Cueball_EGF_LRP_Nidogen"/>
</dbReference>
<dbReference type="InterPro" id="IPR011042">
    <property type="entry name" value="6-blade_b-propeller_TolB-like"/>
</dbReference>
<dbReference type="Gene3D" id="2.120.10.30">
    <property type="entry name" value="TolB, C-terminal domain"/>
    <property type="match status" value="2"/>
</dbReference>
<accession>A0A2W7BVL4</accession>
<evidence type="ECO:0000313" key="2">
    <source>
        <dbReference type="Proteomes" id="UP000248616"/>
    </source>
</evidence>
<dbReference type="OrthoDB" id="111868at2"/>
<dbReference type="PROSITE" id="PS51120">
    <property type="entry name" value="LDLRB"/>
    <property type="match status" value="1"/>
</dbReference>
<dbReference type="PANTHER" id="PTHR46513">
    <property type="entry name" value="VITELLOGENIN RECEPTOR-LIKE PROTEIN-RELATED-RELATED"/>
    <property type="match status" value="1"/>
</dbReference>
<organism evidence="1 2">
    <name type="scientific">Mesorhizobium kowhaii</name>
    <dbReference type="NCBI Taxonomy" id="1300272"/>
    <lineage>
        <taxon>Bacteria</taxon>
        <taxon>Pseudomonadati</taxon>
        <taxon>Pseudomonadota</taxon>
        <taxon>Alphaproteobacteria</taxon>
        <taxon>Hyphomicrobiales</taxon>
        <taxon>Phyllobacteriaceae</taxon>
        <taxon>Mesorhizobium</taxon>
    </lineage>
</organism>
<dbReference type="EMBL" id="MZXV01000062">
    <property type="protein sequence ID" value="PZV34930.1"/>
    <property type="molecule type" value="Genomic_DNA"/>
</dbReference>
<dbReference type="SMART" id="SM00135">
    <property type="entry name" value="LY"/>
    <property type="match status" value="5"/>
</dbReference>
<dbReference type="PANTHER" id="PTHR46513:SF13">
    <property type="entry name" value="EGF-LIKE DOMAIN-CONTAINING PROTEIN"/>
    <property type="match status" value="1"/>
</dbReference>
<gene>
    <name evidence="1" type="ORF">B5V02_27900</name>
</gene>
<dbReference type="AlphaFoldDB" id="A0A2W7BVL4"/>
<dbReference type="Proteomes" id="UP000248616">
    <property type="component" value="Unassembled WGS sequence"/>
</dbReference>
<keyword evidence="2" id="KW-1185">Reference proteome</keyword>
<name>A0A2W7BVL4_9HYPH</name>
<dbReference type="RefSeq" id="WP_111547314.1">
    <property type="nucleotide sequence ID" value="NZ_MZXV01000062.1"/>
</dbReference>
<protein>
    <submittedName>
        <fullName evidence="1">3-hydroxyacyl-CoA dehydrogenase</fullName>
    </submittedName>
</protein>
<sequence length="314" mass="34104">MNDASATKSKSTSGSKDTVGRLFVLEASGGRIHAMNSDGSSPEVIVTGCRVPDGIVVDVAAGHFYWTNMGVPNLNDGTIERADLDGSNRKVIIPQGITHTPKQIHLEKRSGKLYWCDREGMRVMRANLDGTNVETLVQTGEGEDDSRDLTKWCVGITIDPVRGHIYWTQKGPDNAGLGCIFRAGIEMPKGEDAASRTDIETWFDELPEPIDLELDLESRFLYWTDRGNPPAGNTVNRASIDAPARNGYAPELLVGDLMEGIGIALDVPGNRMFFTDLGGSVYVAQLDGSKNRAFLFAQGNLTGIAYAEIPSKEK</sequence>
<comment type="caution">
    <text evidence="1">The sequence shown here is derived from an EMBL/GenBank/DDBJ whole genome shotgun (WGS) entry which is preliminary data.</text>
</comment>
<proteinExistence type="predicted"/>
<reference evidence="2" key="1">
    <citation type="submission" date="2017-03" db="EMBL/GenBank/DDBJ databases">
        <authorList>
            <person name="Safronova V.I."/>
            <person name="Sazanova A.L."/>
            <person name="Chirak E.R."/>
        </authorList>
    </citation>
    <scope>NUCLEOTIDE SEQUENCE [LARGE SCALE GENOMIC DNA]</scope>
    <source>
        <strain evidence="2">Ach-343</strain>
    </source>
</reference>
<dbReference type="SUPFAM" id="SSF63825">
    <property type="entry name" value="YWTD domain"/>
    <property type="match status" value="1"/>
</dbReference>